<evidence type="ECO:0000313" key="1">
    <source>
        <dbReference type="EMBL" id="KAK5610843.1"/>
    </source>
</evidence>
<name>A0AAV9RPC7_9TELE</name>
<accession>A0AAV9RPC7</accession>
<organism evidence="1 2">
    <name type="scientific">Crenichthys baileyi</name>
    <name type="common">White River springfish</name>
    <dbReference type="NCBI Taxonomy" id="28760"/>
    <lineage>
        <taxon>Eukaryota</taxon>
        <taxon>Metazoa</taxon>
        <taxon>Chordata</taxon>
        <taxon>Craniata</taxon>
        <taxon>Vertebrata</taxon>
        <taxon>Euteleostomi</taxon>
        <taxon>Actinopterygii</taxon>
        <taxon>Neopterygii</taxon>
        <taxon>Teleostei</taxon>
        <taxon>Neoteleostei</taxon>
        <taxon>Acanthomorphata</taxon>
        <taxon>Ovalentaria</taxon>
        <taxon>Atherinomorphae</taxon>
        <taxon>Cyprinodontiformes</taxon>
        <taxon>Goodeidae</taxon>
        <taxon>Crenichthys</taxon>
    </lineage>
</organism>
<evidence type="ECO:0000313" key="2">
    <source>
        <dbReference type="Proteomes" id="UP001311232"/>
    </source>
</evidence>
<dbReference type="Proteomes" id="UP001311232">
    <property type="component" value="Unassembled WGS sequence"/>
</dbReference>
<dbReference type="EMBL" id="JAHHUM010001523">
    <property type="protein sequence ID" value="KAK5610843.1"/>
    <property type="molecule type" value="Genomic_DNA"/>
</dbReference>
<keyword evidence="2" id="KW-1185">Reference proteome</keyword>
<comment type="caution">
    <text evidence="1">The sequence shown here is derived from an EMBL/GenBank/DDBJ whole genome shotgun (WGS) entry which is preliminary data.</text>
</comment>
<dbReference type="AlphaFoldDB" id="A0AAV9RPC7"/>
<protein>
    <submittedName>
        <fullName evidence="1">Uncharacterized protein</fullName>
    </submittedName>
</protein>
<proteinExistence type="predicted"/>
<gene>
    <name evidence="1" type="ORF">CRENBAI_025531</name>
</gene>
<sequence>MDKLSDGPLHPTRTHLSICPTAFAPHRLSRSPHFFRLRHKHIRTVTSSLRFSFVSDRRVSIFKFLLFYVAFKELCTGTRWGWGWGLVYEEEDLKLPLVEQFNLGGFVFVVVMLKRFICTVIPMKPPYLLAFRSRMSASSSPIFLPAC</sequence>
<reference evidence="1 2" key="1">
    <citation type="submission" date="2021-06" db="EMBL/GenBank/DDBJ databases">
        <authorList>
            <person name="Palmer J.M."/>
        </authorList>
    </citation>
    <scope>NUCLEOTIDE SEQUENCE [LARGE SCALE GENOMIC DNA]</scope>
    <source>
        <strain evidence="1 2">MEX-2019</strain>
        <tissue evidence="1">Muscle</tissue>
    </source>
</reference>